<reference evidence="2" key="1">
    <citation type="submission" date="2014-09" db="EMBL/GenBank/DDBJ databases">
        <authorList>
            <person name="Magalhaes I.L.F."/>
            <person name="Oliveira U."/>
            <person name="Santos F.R."/>
            <person name="Vidigal T.H.D.A."/>
            <person name="Brescovit A.D."/>
            <person name="Santos A.J."/>
        </authorList>
    </citation>
    <scope>NUCLEOTIDE SEQUENCE</scope>
    <source>
        <tissue evidence="2">Shoot tissue taken approximately 20 cm above the soil surface</tissue>
    </source>
</reference>
<dbReference type="AlphaFoldDB" id="A0A0A9DM20"/>
<protein>
    <submittedName>
        <fullName evidence="2">SGR1</fullName>
    </submittedName>
</protein>
<proteinExistence type="predicted"/>
<name>A0A0A9DM20_ARUDO</name>
<feature type="compositionally biased region" description="Basic and acidic residues" evidence="1">
    <location>
        <begin position="14"/>
        <end position="24"/>
    </location>
</feature>
<reference evidence="2" key="2">
    <citation type="journal article" date="2015" name="Data Brief">
        <title>Shoot transcriptome of the giant reed, Arundo donax.</title>
        <authorList>
            <person name="Barrero R.A."/>
            <person name="Guerrero F.D."/>
            <person name="Moolhuijzen P."/>
            <person name="Goolsby J.A."/>
            <person name="Tidwell J."/>
            <person name="Bellgard S.E."/>
            <person name="Bellgard M.I."/>
        </authorList>
    </citation>
    <scope>NUCLEOTIDE SEQUENCE</scope>
    <source>
        <tissue evidence="2">Shoot tissue taken approximately 20 cm above the soil surface</tissue>
    </source>
</reference>
<evidence type="ECO:0000313" key="2">
    <source>
        <dbReference type="EMBL" id="JAD88861.1"/>
    </source>
</evidence>
<accession>A0A0A9DM20</accession>
<feature type="compositionally biased region" description="Pro residues" evidence="1">
    <location>
        <begin position="31"/>
        <end position="40"/>
    </location>
</feature>
<dbReference type="EMBL" id="GBRH01209034">
    <property type="protein sequence ID" value="JAD88861.1"/>
    <property type="molecule type" value="Transcribed_RNA"/>
</dbReference>
<organism evidence="2">
    <name type="scientific">Arundo donax</name>
    <name type="common">Giant reed</name>
    <name type="synonym">Donax arundinaceus</name>
    <dbReference type="NCBI Taxonomy" id="35708"/>
    <lineage>
        <taxon>Eukaryota</taxon>
        <taxon>Viridiplantae</taxon>
        <taxon>Streptophyta</taxon>
        <taxon>Embryophyta</taxon>
        <taxon>Tracheophyta</taxon>
        <taxon>Spermatophyta</taxon>
        <taxon>Magnoliopsida</taxon>
        <taxon>Liliopsida</taxon>
        <taxon>Poales</taxon>
        <taxon>Poaceae</taxon>
        <taxon>PACMAD clade</taxon>
        <taxon>Arundinoideae</taxon>
        <taxon>Arundineae</taxon>
        <taxon>Arundo</taxon>
    </lineage>
</organism>
<sequence length="82" mass="9409">MRLVHAQEQHLQLRRLEDRRPEQPRRRHHVSPPPRVLGPPPEHEHGAAAVVLLLELGDREQGHGRSRSGRSHVCSLERTKSS</sequence>
<feature type="region of interest" description="Disordered" evidence="1">
    <location>
        <begin position="1"/>
        <end position="82"/>
    </location>
</feature>
<evidence type="ECO:0000256" key="1">
    <source>
        <dbReference type="SAM" id="MobiDB-lite"/>
    </source>
</evidence>